<dbReference type="AlphaFoldDB" id="A0A2Z4FK86"/>
<sequence length="204" mass="22845">MKRILMLQNAPIRRILLGCLAVGVLGTSACAGQSVTPIDIHDPVISVESRRFVADAQDAVSIARSGYDYADQELRAARQQRARLMAGDAWDAVSAEVTDSFDTLLKARIRLAELRRDAAEARVDLAQEKLREVYAETALRHDIEAYEMAPIRKTVDAALEDLSEANARVAEQLLVVDRSSRAWWKSYRGLLSQNKHPNMFFTNF</sequence>
<dbReference type="OrthoDB" id="10010013at2"/>
<name>A0A2Z4FK86_9DELT</name>
<proteinExistence type="predicted"/>
<keyword evidence="4" id="KW-1185">Reference proteome</keyword>
<accession>A0A2Z4FK86</accession>
<feature type="chain" id="PRO_5016443142" description="DUF4398 domain-containing protein" evidence="2">
    <location>
        <begin position="32"/>
        <end position="204"/>
    </location>
</feature>
<feature type="coiled-coil region" evidence="1">
    <location>
        <begin position="104"/>
        <end position="136"/>
    </location>
</feature>
<keyword evidence="2" id="KW-0732">Signal</keyword>
<keyword evidence="1" id="KW-0175">Coiled coil</keyword>
<evidence type="ECO:0000256" key="2">
    <source>
        <dbReference type="SAM" id="SignalP"/>
    </source>
</evidence>
<evidence type="ECO:0000313" key="3">
    <source>
        <dbReference type="EMBL" id="AWV89290.1"/>
    </source>
</evidence>
<evidence type="ECO:0000256" key="1">
    <source>
        <dbReference type="SAM" id="Coils"/>
    </source>
</evidence>
<protein>
    <recommendedName>
        <fullName evidence="5">DUF4398 domain-containing protein</fullName>
    </recommendedName>
</protein>
<evidence type="ECO:0000313" key="4">
    <source>
        <dbReference type="Proteomes" id="UP000249799"/>
    </source>
</evidence>
<reference evidence="3 4" key="1">
    <citation type="submission" date="2018-06" db="EMBL/GenBank/DDBJ databases">
        <title>Lujinxingia sediminis gen. nov. sp. nov., a new facultative anaerobic member of the class Deltaproteobacteria, and proposal of Lujinxingaceae fam. nov.</title>
        <authorList>
            <person name="Guo L.-Y."/>
            <person name="Li C.-M."/>
            <person name="Wang S."/>
            <person name="Du Z.-J."/>
        </authorList>
    </citation>
    <scope>NUCLEOTIDE SEQUENCE [LARGE SCALE GENOMIC DNA]</scope>
    <source>
        <strain evidence="3 4">FA350</strain>
    </source>
</reference>
<feature type="signal peptide" evidence="2">
    <location>
        <begin position="1"/>
        <end position="31"/>
    </location>
</feature>
<dbReference type="EMBL" id="CP030032">
    <property type="protein sequence ID" value="AWV89290.1"/>
    <property type="molecule type" value="Genomic_DNA"/>
</dbReference>
<organism evidence="3 4">
    <name type="scientific">Bradymonas sediminis</name>
    <dbReference type="NCBI Taxonomy" id="1548548"/>
    <lineage>
        <taxon>Bacteria</taxon>
        <taxon>Deltaproteobacteria</taxon>
        <taxon>Bradymonadales</taxon>
        <taxon>Bradymonadaceae</taxon>
        <taxon>Bradymonas</taxon>
    </lineage>
</organism>
<evidence type="ECO:0008006" key="5">
    <source>
        <dbReference type="Google" id="ProtNLM"/>
    </source>
</evidence>
<dbReference type="KEGG" id="bsed:DN745_08045"/>
<gene>
    <name evidence="3" type="ORF">DN745_08045</name>
</gene>
<dbReference type="PROSITE" id="PS51257">
    <property type="entry name" value="PROKAR_LIPOPROTEIN"/>
    <property type="match status" value="1"/>
</dbReference>
<dbReference type="Proteomes" id="UP000249799">
    <property type="component" value="Chromosome"/>
</dbReference>